<gene>
    <name evidence="2" type="ORF">S01H1_53619</name>
</gene>
<keyword evidence="1" id="KW-1133">Transmembrane helix</keyword>
<evidence type="ECO:0000313" key="2">
    <source>
        <dbReference type="EMBL" id="GAG25556.1"/>
    </source>
</evidence>
<dbReference type="AlphaFoldDB" id="X0XKS0"/>
<keyword evidence="1" id="KW-0472">Membrane</keyword>
<name>X0XKS0_9ZZZZ</name>
<comment type="caution">
    <text evidence="2">The sequence shown here is derived from an EMBL/GenBank/DDBJ whole genome shotgun (WGS) entry which is preliminary data.</text>
</comment>
<sequence length="179" mass="20008">QRLRRSFSLIMLDMLRLSRKTNIWPSRDVIRYLRSVITADGLIKRFAPNLDVSLYLESVCRDYLEKNVWREWLSTENISELAADGAMLLRNGPDTVADLLQQGLNGHTAADASQVPKSEKSLHGKEPRTLALGTIALVSASLAWATENNVEYGFNLFTAEIIVAIIASILLLRTIRGVL</sequence>
<accession>X0XKS0</accession>
<keyword evidence="1" id="KW-0812">Transmembrane</keyword>
<evidence type="ECO:0000256" key="1">
    <source>
        <dbReference type="SAM" id="Phobius"/>
    </source>
</evidence>
<feature type="non-terminal residue" evidence="2">
    <location>
        <position position="1"/>
    </location>
</feature>
<reference evidence="2" key="1">
    <citation type="journal article" date="2014" name="Front. Microbiol.">
        <title>High frequency of phylogenetically diverse reductive dehalogenase-homologous genes in deep subseafloor sedimentary metagenomes.</title>
        <authorList>
            <person name="Kawai M."/>
            <person name="Futagami T."/>
            <person name="Toyoda A."/>
            <person name="Takaki Y."/>
            <person name="Nishi S."/>
            <person name="Hori S."/>
            <person name="Arai W."/>
            <person name="Tsubouchi T."/>
            <person name="Morono Y."/>
            <person name="Uchiyama I."/>
            <person name="Ito T."/>
            <person name="Fujiyama A."/>
            <person name="Inagaki F."/>
            <person name="Takami H."/>
        </authorList>
    </citation>
    <scope>NUCLEOTIDE SEQUENCE</scope>
    <source>
        <strain evidence="2">Expedition CK06-06</strain>
    </source>
</reference>
<protein>
    <submittedName>
        <fullName evidence="2">Uncharacterized protein</fullName>
    </submittedName>
</protein>
<proteinExistence type="predicted"/>
<feature type="transmembrane region" description="Helical" evidence="1">
    <location>
        <begin position="152"/>
        <end position="172"/>
    </location>
</feature>
<dbReference type="EMBL" id="BARS01034733">
    <property type="protein sequence ID" value="GAG25556.1"/>
    <property type="molecule type" value="Genomic_DNA"/>
</dbReference>
<feature type="transmembrane region" description="Helical" evidence="1">
    <location>
        <begin position="129"/>
        <end position="146"/>
    </location>
</feature>
<organism evidence="2">
    <name type="scientific">marine sediment metagenome</name>
    <dbReference type="NCBI Taxonomy" id="412755"/>
    <lineage>
        <taxon>unclassified sequences</taxon>
        <taxon>metagenomes</taxon>
        <taxon>ecological metagenomes</taxon>
    </lineage>
</organism>